<gene>
    <name evidence="1" type="ORF">AWV77_26315</name>
</gene>
<dbReference type="EMBL" id="LRMR01000043">
    <property type="protein sequence ID" value="KWU47832.1"/>
    <property type="molecule type" value="Genomic_DNA"/>
</dbReference>
<reference evidence="2" key="1">
    <citation type="submission" date="2016-01" db="EMBL/GenBank/DDBJ databases">
        <authorList>
            <person name="Gamez R.M."/>
            <person name="Rodriguez F."/>
            <person name="Bernal J.F."/>
            <person name="Agarwala R."/>
            <person name="Landsman D."/>
            <person name="Marino-Ramirez L."/>
        </authorList>
    </citation>
    <scope>NUCLEOTIDE SEQUENCE [LARGE SCALE GENOMIC DNA]</scope>
    <source>
        <strain evidence="2">Ps006</strain>
    </source>
</reference>
<proteinExistence type="predicted"/>
<dbReference type="AlphaFoldDB" id="A0A109FNL1"/>
<protein>
    <submittedName>
        <fullName evidence="1">Uncharacterized protein</fullName>
    </submittedName>
</protein>
<dbReference type="Proteomes" id="UP000067111">
    <property type="component" value="Unassembled WGS sequence"/>
</dbReference>
<name>A0A109FNL1_9PSED</name>
<sequence>MLGYIALMDVFSSQRGWLNAIDGSERVCLKHQGETEMTKKRGSTTAPAPLVLNAPTIVEALDDATGLIPASVAPVGINVELSTGVASRNTDWMSIEIRATDVIPPTWVTLVAPYQLTAITPPVPPVINRFVPAPAPQFRHGFYELRNTQYRNQAGIPGTPVDSSNPGAFRVDTIAPYAVESSREQPDVPEFVNAPPGTVINNAFLIQEGGLEIRIPANGYPSQPGQFEEGDRFFVYFSPVMDPRPEHLVSDPLGIPMLTTGGTFFLPAAQIILSGLYYVFYTIRDRAGNVSRPSFNDFRTVALLDDPQPLPVFIPLAPAPLDGSTDDLLDIADYVQGIDVHIEEYLHHAIGLDRFELQWGTQPYGTQTPALSGFDVIFSNMNDAIKAAYTATLGPQTVIVRYRIDRNGVLFDSPNKTVRLDLSVEGAILPGTLEPGDVNPGLQLAQVYGAVSTPELNTLRIVDANQPVTIVIPLWTVAAAPHANNRFFLFWGVTRERVGPFNLSTLTPGADATFTIPWDVVARHGNGMQPVSYVVTGPGTTNENPSGVTTVNVIDAVTEILQAAQFRHLDANAEWSCVSLQSRGPGVPPTLFAELFIPADPRLVVGNDVRVTVTIWSEAFGFPPGPFTQVFTHPSLSQDDVDNGFIVEIIYGAFLKQSVIGPCEVTYSTVVSSGATGNSELAEVYSVFSNPETYCDGMTIVRP</sequence>
<accession>A0A109FNL1</accession>
<evidence type="ECO:0000313" key="1">
    <source>
        <dbReference type="EMBL" id="KWU47832.1"/>
    </source>
</evidence>
<organism evidence="1 2">
    <name type="scientific">Pseudomonas palleroniana</name>
    <dbReference type="NCBI Taxonomy" id="191390"/>
    <lineage>
        <taxon>Bacteria</taxon>
        <taxon>Pseudomonadati</taxon>
        <taxon>Pseudomonadota</taxon>
        <taxon>Gammaproteobacteria</taxon>
        <taxon>Pseudomonadales</taxon>
        <taxon>Pseudomonadaceae</taxon>
        <taxon>Pseudomonas</taxon>
    </lineage>
</organism>
<comment type="caution">
    <text evidence="1">The sequence shown here is derived from an EMBL/GenBank/DDBJ whole genome shotgun (WGS) entry which is preliminary data.</text>
</comment>
<evidence type="ECO:0000313" key="2">
    <source>
        <dbReference type="Proteomes" id="UP000067111"/>
    </source>
</evidence>